<keyword evidence="3" id="KW-1185">Reference proteome</keyword>
<dbReference type="GO" id="GO:0042578">
    <property type="term" value="F:phosphoric ester hydrolase activity"/>
    <property type="evidence" value="ECO:0007669"/>
    <property type="project" value="TreeGrafter"/>
</dbReference>
<dbReference type="InterPro" id="IPR050243">
    <property type="entry name" value="PHP_phosphatase"/>
</dbReference>
<dbReference type="eggNOG" id="arCOG00304">
    <property type="taxonomic scope" value="Archaea"/>
</dbReference>
<dbReference type="GO" id="GO:0005829">
    <property type="term" value="C:cytosol"/>
    <property type="evidence" value="ECO:0007669"/>
    <property type="project" value="TreeGrafter"/>
</dbReference>
<dbReference type="SMART" id="SM00481">
    <property type="entry name" value="POLIIIAc"/>
    <property type="match status" value="1"/>
</dbReference>
<dbReference type="RefSeq" id="WP_012965794.1">
    <property type="nucleotide sequence ID" value="NC_013849.1"/>
</dbReference>
<dbReference type="GeneID" id="8778810"/>
<dbReference type="SUPFAM" id="SSF89550">
    <property type="entry name" value="PHP domain-like"/>
    <property type="match status" value="1"/>
</dbReference>
<dbReference type="KEGG" id="fpl:Ferp_1297"/>
<dbReference type="Pfam" id="PF02811">
    <property type="entry name" value="PHP"/>
    <property type="match status" value="1"/>
</dbReference>
<sequence length="212" mass="23384">MIDLHVHSIFSDGELIPSEIARRLESLDYKAVCIADHADLSNLSSVIEKLWKFAEEREEYGVKVLVGVEITHVPPKLIGKVVRKAREEGAEVIVVHGETIVEPVAKGTNFAAVQEDIDILSHPGLVDEKTAELAAENGICFEITTRKGHCLTNGYVAKIAKEYGVKLVLNTDAHSPSDFVSKDFAEKVAKGCNLDLEELLKNSRSIVRRKKV</sequence>
<dbReference type="AlphaFoldDB" id="D3RY88"/>
<dbReference type="InterPro" id="IPR003141">
    <property type="entry name" value="Pol/His_phosphatase_N"/>
</dbReference>
<dbReference type="InterPro" id="IPR004013">
    <property type="entry name" value="PHP_dom"/>
</dbReference>
<organism evidence="2 3">
    <name type="scientific">Ferroglobus placidus (strain DSM 10642 / AEDII12DO)</name>
    <dbReference type="NCBI Taxonomy" id="589924"/>
    <lineage>
        <taxon>Archaea</taxon>
        <taxon>Methanobacteriati</taxon>
        <taxon>Methanobacteriota</taxon>
        <taxon>Archaeoglobi</taxon>
        <taxon>Archaeoglobales</taxon>
        <taxon>Archaeoglobaceae</taxon>
        <taxon>Ferroglobus</taxon>
    </lineage>
</organism>
<dbReference type="PaxDb" id="589924-Ferp_1297"/>
<dbReference type="EMBL" id="CP001899">
    <property type="protein sequence ID" value="ADC65451.1"/>
    <property type="molecule type" value="Genomic_DNA"/>
</dbReference>
<dbReference type="OrthoDB" id="9968at2157"/>
<reference evidence="3" key="1">
    <citation type="submission" date="2010-02" db="EMBL/GenBank/DDBJ databases">
        <title>Complete sequence of Ferroglobus placidus DSM 10642.</title>
        <authorList>
            <consortium name="US DOE Joint Genome Institute"/>
            <person name="Lucas S."/>
            <person name="Copeland A."/>
            <person name="Lapidus A."/>
            <person name="Cheng J.-F."/>
            <person name="Bruce D."/>
            <person name="Goodwin L."/>
            <person name="Pitluck S."/>
            <person name="Saunders E."/>
            <person name="Brettin T."/>
            <person name="Detter J.C."/>
            <person name="Han C."/>
            <person name="Tapia R."/>
            <person name="Larimer F."/>
            <person name="Land M."/>
            <person name="Hauser L."/>
            <person name="Kyrpides N."/>
            <person name="Ivanova N."/>
            <person name="Holmes D."/>
            <person name="Lovley D."/>
            <person name="Kyrpides N."/>
            <person name="Anderson I.J."/>
            <person name="Woyke T."/>
        </authorList>
    </citation>
    <scope>NUCLEOTIDE SEQUENCE [LARGE SCALE GENOMIC DNA]</scope>
    <source>
        <strain evidence="3">DSM 10642 / AEDII12DO</strain>
    </source>
</reference>
<accession>D3RY88</accession>
<dbReference type="Proteomes" id="UP000002613">
    <property type="component" value="Chromosome"/>
</dbReference>
<evidence type="ECO:0000259" key="1">
    <source>
        <dbReference type="SMART" id="SM00481"/>
    </source>
</evidence>
<dbReference type="STRING" id="589924.Ferp_1297"/>
<name>D3RY88_FERPA</name>
<dbReference type="CDD" id="cd07432">
    <property type="entry name" value="PHP_HisPPase"/>
    <property type="match status" value="1"/>
</dbReference>
<dbReference type="HOGENOM" id="CLU_106253_0_0_2"/>
<feature type="domain" description="Polymerase/histidinol phosphatase N-terminal" evidence="1">
    <location>
        <begin position="2"/>
        <end position="74"/>
    </location>
</feature>
<dbReference type="Gene3D" id="3.20.20.140">
    <property type="entry name" value="Metal-dependent hydrolases"/>
    <property type="match status" value="1"/>
</dbReference>
<protein>
    <submittedName>
        <fullName evidence="2">PHP domain protein</fullName>
    </submittedName>
</protein>
<evidence type="ECO:0000313" key="3">
    <source>
        <dbReference type="Proteomes" id="UP000002613"/>
    </source>
</evidence>
<evidence type="ECO:0000313" key="2">
    <source>
        <dbReference type="EMBL" id="ADC65451.1"/>
    </source>
</evidence>
<reference evidence="2 3" key="2">
    <citation type="journal article" date="2011" name="Stand. Genomic Sci.">
        <title>Complete genome sequence of Ferroglobus placidus AEDII12DO.</title>
        <authorList>
            <person name="Anderson I."/>
            <person name="Risso C."/>
            <person name="Holmes D."/>
            <person name="Lucas S."/>
            <person name="Copeland A."/>
            <person name="Lapidus A."/>
            <person name="Cheng J.F."/>
            <person name="Bruce D."/>
            <person name="Goodwin L."/>
            <person name="Pitluck S."/>
            <person name="Saunders E."/>
            <person name="Brettin T."/>
            <person name="Detter J.C."/>
            <person name="Han C."/>
            <person name="Tapia R."/>
            <person name="Larimer F."/>
            <person name="Land M."/>
            <person name="Hauser L."/>
            <person name="Woyke T."/>
            <person name="Lovley D."/>
            <person name="Kyrpides N."/>
            <person name="Ivanova N."/>
        </authorList>
    </citation>
    <scope>NUCLEOTIDE SEQUENCE [LARGE SCALE GENOMIC DNA]</scope>
    <source>
        <strain evidence="3">DSM 10642 / AEDII12DO</strain>
    </source>
</reference>
<dbReference type="PANTHER" id="PTHR36928">
    <property type="entry name" value="PHOSPHATASE YCDX-RELATED"/>
    <property type="match status" value="1"/>
</dbReference>
<dbReference type="InterPro" id="IPR016195">
    <property type="entry name" value="Pol/histidinol_Pase-like"/>
</dbReference>
<dbReference type="GO" id="GO:0008270">
    <property type="term" value="F:zinc ion binding"/>
    <property type="evidence" value="ECO:0007669"/>
    <property type="project" value="TreeGrafter"/>
</dbReference>
<proteinExistence type="predicted"/>
<gene>
    <name evidence="2" type="ordered locus">Ferp_1297</name>
</gene>
<dbReference type="NCBIfam" id="NF004981">
    <property type="entry name" value="PRK06361.1"/>
    <property type="match status" value="1"/>
</dbReference>
<dbReference type="PANTHER" id="PTHR36928:SF1">
    <property type="entry name" value="PHOSPHATASE YCDX-RELATED"/>
    <property type="match status" value="1"/>
</dbReference>